<proteinExistence type="predicted"/>
<dbReference type="Gene3D" id="3.80.10.10">
    <property type="entry name" value="Ribonuclease Inhibitor"/>
    <property type="match status" value="1"/>
</dbReference>
<dbReference type="SUPFAM" id="SSF52047">
    <property type="entry name" value="RNI-like"/>
    <property type="match status" value="1"/>
</dbReference>
<gene>
    <name evidence="2" type="ORF">TVAG_233390</name>
</gene>
<dbReference type="PANTHER" id="PTHR24112">
    <property type="entry name" value="LEUCINE-RICH REPEAT, ISOFORM F-RELATED"/>
    <property type="match status" value="1"/>
</dbReference>
<protein>
    <submittedName>
        <fullName evidence="2">Leucine Rich Repeat family protein</fullName>
    </submittedName>
</protein>
<reference evidence="2" key="1">
    <citation type="submission" date="2006-10" db="EMBL/GenBank/DDBJ databases">
        <authorList>
            <person name="Amadeo P."/>
            <person name="Zhao Q."/>
            <person name="Wortman J."/>
            <person name="Fraser-Liggett C."/>
            <person name="Carlton J."/>
        </authorList>
    </citation>
    <scope>NUCLEOTIDE SEQUENCE</scope>
    <source>
        <strain evidence="2">G3</strain>
    </source>
</reference>
<feature type="compositionally biased region" description="Basic and acidic residues" evidence="1">
    <location>
        <begin position="747"/>
        <end position="773"/>
    </location>
</feature>
<dbReference type="Proteomes" id="UP000001542">
    <property type="component" value="Unassembled WGS sequence"/>
</dbReference>
<sequence>MNEILPRIQSGARSRGENIRYICQARDLSNQNSIIDVYISISDTHFDIYKETPSFSVNAYSWFSLKRIFFKDDVLNIDFSDAKISLSFDDLEKVYNIVSDILPRILKPSEIQNTGVNLLLQDAKPNPNSALLRLKQKIKYSKNPQNSEPIDIITEYVTFNPHEVELSKLSSKESVIPYFIDIIPLLPCLQSLIISTSFLTSNWKSMSNFVNDTGFVEHIEIVDPINEQVEKFLTNLFSNKHSFINSLSFKKAALSEKNLTKLQSLMKTKQLSSLSIISSLDMKSLPYFHMNFINDLSSLLYLNLDTTPGLNLFALLPKITNITYLSLSGCELDIGRALTKFTNLNFHNLTGLNLSNNSFEEILPQNYIFPPKLSKIMLDDAKFGDQCFQSLFSAIKSASDRQFKVSISHYTANKIDEYINTLESTNIQSLVWDKNPITKEFISFLKRNKSIEFLSVSGCFVPNSDDFKPFCEYLIENSTIKSLVFRENQILSTKITDFIDILSKRPESFEFLDISNSKCGDQGINEITKFISTEKAPHVFVIDGAAPNKSTAVLSLLNTALELQNDVCVSYPVDDMNYLTKLKRMTEQQHQEILSKYRSKEGTEDNVFDSPFSVFVEKSSLKFPKFISTIEVHSQHQQNVTAPISPHQRKFFSNPVDKQAKVSRFIAVSPPSLSAPQSSSSASPSDAPISNVPAVSSQASRSVASSIKDEKEKKPPKPIKTTRKPAPAGKVSRLTPSASLSKLLNHQKREPLQKHSSEKDKQSTDQNKNEKNSVSHSSSLPQSPLNTPQRQDVKPFNESSNSESIKNSESNKNSDSNKISGSNKEESKKNSGSNQNLEQERKRRRRHHSNRIKDGDEWKFPIPRVEIADRWGETEKRFSLEEVDLFLRQLPHL</sequence>
<dbReference type="InterPro" id="IPR051279">
    <property type="entry name" value="PP1-Reg/Actin-Interact_Protein"/>
</dbReference>
<reference evidence="2" key="2">
    <citation type="journal article" date="2007" name="Science">
        <title>Draft genome sequence of the sexually transmitted pathogen Trichomonas vaginalis.</title>
        <authorList>
            <person name="Carlton J.M."/>
            <person name="Hirt R.P."/>
            <person name="Silva J.C."/>
            <person name="Delcher A.L."/>
            <person name="Schatz M."/>
            <person name="Zhao Q."/>
            <person name="Wortman J.R."/>
            <person name="Bidwell S.L."/>
            <person name="Alsmark U.C.M."/>
            <person name="Besteiro S."/>
            <person name="Sicheritz-Ponten T."/>
            <person name="Noel C.J."/>
            <person name="Dacks J.B."/>
            <person name="Foster P.G."/>
            <person name="Simillion C."/>
            <person name="Van de Peer Y."/>
            <person name="Miranda-Saavedra D."/>
            <person name="Barton G.J."/>
            <person name="Westrop G.D."/>
            <person name="Mueller S."/>
            <person name="Dessi D."/>
            <person name="Fiori P.L."/>
            <person name="Ren Q."/>
            <person name="Paulsen I."/>
            <person name="Zhang H."/>
            <person name="Bastida-Corcuera F.D."/>
            <person name="Simoes-Barbosa A."/>
            <person name="Brown M.T."/>
            <person name="Hayes R.D."/>
            <person name="Mukherjee M."/>
            <person name="Okumura C.Y."/>
            <person name="Schneider R."/>
            <person name="Smith A.J."/>
            <person name="Vanacova S."/>
            <person name="Villalvazo M."/>
            <person name="Haas B.J."/>
            <person name="Pertea M."/>
            <person name="Feldblyum T.V."/>
            <person name="Utterback T.R."/>
            <person name="Shu C.L."/>
            <person name="Osoegawa K."/>
            <person name="de Jong P.J."/>
            <person name="Hrdy I."/>
            <person name="Horvathova L."/>
            <person name="Zubacova Z."/>
            <person name="Dolezal P."/>
            <person name="Malik S.B."/>
            <person name="Logsdon J.M. Jr."/>
            <person name="Henze K."/>
            <person name="Gupta A."/>
            <person name="Wang C.C."/>
            <person name="Dunne R.L."/>
            <person name="Upcroft J.A."/>
            <person name="Upcroft P."/>
            <person name="White O."/>
            <person name="Salzberg S.L."/>
            <person name="Tang P."/>
            <person name="Chiu C.-H."/>
            <person name="Lee Y.-S."/>
            <person name="Embley T.M."/>
            <person name="Coombs G.H."/>
            <person name="Mottram J.C."/>
            <person name="Tachezy J."/>
            <person name="Fraser-Liggett C.M."/>
            <person name="Johnson P.J."/>
        </authorList>
    </citation>
    <scope>NUCLEOTIDE SEQUENCE [LARGE SCALE GENOMIC DNA]</scope>
    <source>
        <strain evidence="2">G3</strain>
    </source>
</reference>
<keyword evidence="3" id="KW-1185">Reference proteome</keyword>
<dbReference type="EMBL" id="DS113471">
    <property type="protein sequence ID" value="EAY04603.1"/>
    <property type="molecule type" value="Genomic_DNA"/>
</dbReference>
<dbReference type="RefSeq" id="XP_001316826.1">
    <property type="nucleotide sequence ID" value="XM_001316791.1"/>
</dbReference>
<evidence type="ECO:0000313" key="3">
    <source>
        <dbReference type="Proteomes" id="UP000001542"/>
    </source>
</evidence>
<dbReference type="InterPro" id="IPR032675">
    <property type="entry name" value="LRR_dom_sf"/>
</dbReference>
<evidence type="ECO:0000313" key="2">
    <source>
        <dbReference type="EMBL" id="EAY04603.1"/>
    </source>
</evidence>
<dbReference type="VEuPathDB" id="TrichDB:TVAGG3_0486960"/>
<dbReference type="OrthoDB" id="10661138at2759"/>
<dbReference type="VEuPathDB" id="TrichDB:TVAG_233390"/>
<dbReference type="GO" id="GO:0034315">
    <property type="term" value="P:regulation of Arp2/3 complex-mediated actin nucleation"/>
    <property type="evidence" value="ECO:0000318"/>
    <property type="project" value="GO_Central"/>
</dbReference>
<feature type="compositionally biased region" description="Low complexity" evidence="1">
    <location>
        <begin position="670"/>
        <end position="706"/>
    </location>
</feature>
<dbReference type="PANTHER" id="PTHR24112:SF64">
    <property type="entry name" value="CHROMOSOME UNDETERMINED SCAFFOLD_46, WHOLE GENOME SHOTGUN SEQUENCE"/>
    <property type="match status" value="1"/>
</dbReference>
<feature type="compositionally biased region" description="Low complexity" evidence="1">
    <location>
        <begin position="797"/>
        <end position="822"/>
    </location>
</feature>
<dbReference type="SMR" id="A2ES08"/>
<feature type="region of interest" description="Disordered" evidence="1">
    <location>
        <begin position="670"/>
        <end position="858"/>
    </location>
</feature>
<dbReference type="GO" id="GO:0016477">
    <property type="term" value="P:cell migration"/>
    <property type="evidence" value="ECO:0000318"/>
    <property type="project" value="GO_Central"/>
</dbReference>
<dbReference type="InParanoid" id="A2ES08"/>
<dbReference type="GO" id="GO:0030027">
    <property type="term" value="C:lamellipodium"/>
    <property type="evidence" value="ECO:0000318"/>
    <property type="project" value="GO_Central"/>
</dbReference>
<feature type="compositionally biased region" description="Polar residues" evidence="1">
    <location>
        <begin position="734"/>
        <end position="744"/>
    </location>
</feature>
<accession>A2ES08</accession>
<evidence type="ECO:0000256" key="1">
    <source>
        <dbReference type="SAM" id="MobiDB-lite"/>
    </source>
</evidence>
<feature type="compositionally biased region" description="Low complexity" evidence="1">
    <location>
        <begin position="774"/>
        <end position="785"/>
    </location>
</feature>
<organism evidence="2 3">
    <name type="scientific">Trichomonas vaginalis (strain ATCC PRA-98 / G3)</name>
    <dbReference type="NCBI Taxonomy" id="412133"/>
    <lineage>
        <taxon>Eukaryota</taxon>
        <taxon>Metamonada</taxon>
        <taxon>Parabasalia</taxon>
        <taxon>Trichomonadida</taxon>
        <taxon>Trichomonadidae</taxon>
        <taxon>Trichomonas</taxon>
    </lineage>
</organism>
<dbReference type="KEGG" id="tva:4762466"/>
<dbReference type="GO" id="GO:0005886">
    <property type="term" value="C:plasma membrane"/>
    <property type="evidence" value="ECO:0000318"/>
    <property type="project" value="GO_Central"/>
</dbReference>
<name>A2ES08_TRIV3</name>
<dbReference type="AlphaFoldDB" id="A2ES08"/>